<evidence type="ECO:0000313" key="4">
    <source>
        <dbReference type="Proteomes" id="UP000482960"/>
    </source>
</evidence>
<dbReference type="EMBL" id="BLPG01000001">
    <property type="protein sequence ID" value="GFJ90250.1"/>
    <property type="molecule type" value="Genomic_DNA"/>
</dbReference>
<organism evidence="3 4">
    <name type="scientific">Phytohabitans rumicis</name>
    <dbReference type="NCBI Taxonomy" id="1076125"/>
    <lineage>
        <taxon>Bacteria</taxon>
        <taxon>Bacillati</taxon>
        <taxon>Actinomycetota</taxon>
        <taxon>Actinomycetes</taxon>
        <taxon>Micromonosporales</taxon>
        <taxon>Micromonosporaceae</taxon>
    </lineage>
</organism>
<comment type="caution">
    <text evidence="3">The sequence shown here is derived from an EMBL/GenBank/DDBJ whole genome shotgun (WGS) entry which is preliminary data.</text>
</comment>
<name>A0A6V8L3Y4_9ACTN</name>
<feature type="compositionally biased region" description="Low complexity" evidence="1">
    <location>
        <begin position="221"/>
        <end position="231"/>
    </location>
</feature>
<feature type="transmembrane region" description="Helical" evidence="2">
    <location>
        <begin position="46"/>
        <end position="63"/>
    </location>
</feature>
<feature type="transmembrane region" description="Helical" evidence="2">
    <location>
        <begin position="84"/>
        <end position="108"/>
    </location>
</feature>
<keyword evidence="2" id="KW-0472">Membrane</keyword>
<feature type="transmembrane region" description="Helical" evidence="2">
    <location>
        <begin position="114"/>
        <end position="137"/>
    </location>
</feature>
<reference evidence="3 4" key="1">
    <citation type="submission" date="2020-03" db="EMBL/GenBank/DDBJ databases">
        <title>Whole genome shotgun sequence of Phytohabitans rumicis NBRC 108638.</title>
        <authorList>
            <person name="Komaki H."/>
            <person name="Tamura T."/>
        </authorList>
    </citation>
    <scope>NUCLEOTIDE SEQUENCE [LARGE SCALE GENOMIC DNA]</scope>
    <source>
        <strain evidence="3 4">NBRC 108638</strain>
    </source>
</reference>
<sequence>MRIITVAEMALREMLRRRGVLVLLLTLPLAFYLVRRGDHVGQSIRFLLLGIAWAVSTAALFASGTSRPIEPRLRLSGYRSHHLYLGRLAAMWLLGLSIAAAFFLLIAVDHGDQVRLGAVALAMLLTVTVAAPFGLLIGAVVPRDLEGTLLLLVVVGVQMMIDPADSVTRITPFWSSRELGTYAVDHTGTEYLTRGLLHGVLFTLAATLLVALLSTLRLRTRPTSATSNPSPLLTPSPPSLSLRRSRTSSSIKGIWSCFDL</sequence>
<evidence type="ECO:0000256" key="1">
    <source>
        <dbReference type="SAM" id="MobiDB-lite"/>
    </source>
</evidence>
<feature type="transmembrane region" description="Helical" evidence="2">
    <location>
        <begin position="191"/>
        <end position="213"/>
    </location>
</feature>
<keyword evidence="4" id="KW-1185">Reference proteome</keyword>
<evidence type="ECO:0008006" key="5">
    <source>
        <dbReference type="Google" id="ProtNLM"/>
    </source>
</evidence>
<evidence type="ECO:0000313" key="3">
    <source>
        <dbReference type="EMBL" id="GFJ90250.1"/>
    </source>
</evidence>
<dbReference type="RefSeq" id="WP_246277964.1">
    <property type="nucleotide sequence ID" value="NZ_BLPG01000001.1"/>
</dbReference>
<keyword evidence="2" id="KW-0812">Transmembrane</keyword>
<feature type="region of interest" description="Disordered" evidence="1">
    <location>
        <begin position="221"/>
        <end position="245"/>
    </location>
</feature>
<reference evidence="3 4" key="2">
    <citation type="submission" date="2020-03" db="EMBL/GenBank/DDBJ databases">
        <authorList>
            <person name="Ichikawa N."/>
            <person name="Kimura A."/>
            <person name="Kitahashi Y."/>
            <person name="Uohara A."/>
        </authorList>
    </citation>
    <scope>NUCLEOTIDE SEQUENCE [LARGE SCALE GENOMIC DNA]</scope>
    <source>
        <strain evidence="3 4">NBRC 108638</strain>
    </source>
</reference>
<proteinExistence type="predicted"/>
<gene>
    <name evidence="3" type="ORF">Prum_038920</name>
</gene>
<dbReference type="Proteomes" id="UP000482960">
    <property type="component" value="Unassembled WGS sequence"/>
</dbReference>
<feature type="transmembrane region" description="Helical" evidence="2">
    <location>
        <begin position="149"/>
        <end position="171"/>
    </location>
</feature>
<accession>A0A6V8L3Y4</accession>
<dbReference type="AlphaFoldDB" id="A0A6V8L3Y4"/>
<keyword evidence="2" id="KW-1133">Transmembrane helix</keyword>
<evidence type="ECO:0000256" key="2">
    <source>
        <dbReference type="SAM" id="Phobius"/>
    </source>
</evidence>
<protein>
    <recommendedName>
        <fullName evidence="5">ABC-2 type transporter domain-containing protein</fullName>
    </recommendedName>
</protein>